<dbReference type="EMBL" id="SRLO01000419">
    <property type="protein sequence ID" value="TNN56833.1"/>
    <property type="molecule type" value="Genomic_DNA"/>
</dbReference>
<evidence type="ECO:0000313" key="3">
    <source>
        <dbReference type="Proteomes" id="UP000314294"/>
    </source>
</evidence>
<reference evidence="2 3" key="1">
    <citation type="submission" date="2019-03" db="EMBL/GenBank/DDBJ databases">
        <title>First draft genome of Liparis tanakae, snailfish: a comprehensive survey of snailfish specific genes.</title>
        <authorList>
            <person name="Kim W."/>
            <person name="Song I."/>
            <person name="Jeong J.-H."/>
            <person name="Kim D."/>
            <person name="Kim S."/>
            <person name="Ryu S."/>
            <person name="Song J.Y."/>
            <person name="Lee S.K."/>
        </authorList>
    </citation>
    <scope>NUCLEOTIDE SEQUENCE [LARGE SCALE GENOMIC DNA]</scope>
    <source>
        <tissue evidence="2">Muscle</tissue>
    </source>
</reference>
<dbReference type="Proteomes" id="UP000314294">
    <property type="component" value="Unassembled WGS sequence"/>
</dbReference>
<keyword evidence="3" id="KW-1185">Reference proteome</keyword>
<keyword evidence="1" id="KW-0732">Signal</keyword>
<proteinExistence type="predicted"/>
<organism evidence="2 3">
    <name type="scientific">Liparis tanakae</name>
    <name type="common">Tanaka's snailfish</name>
    <dbReference type="NCBI Taxonomy" id="230148"/>
    <lineage>
        <taxon>Eukaryota</taxon>
        <taxon>Metazoa</taxon>
        <taxon>Chordata</taxon>
        <taxon>Craniata</taxon>
        <taxon>Vertebrata</taxon>
        <taxon>Euteleostomi</taxon>
        <taxon>Actinopterygii</taxon>
        <taxon>Neopterygii</taxon>
        <taxon>Teleostei</taxon>
        <taxon>Neoteleostei</taxon>
        <taxon>Acanthomorphata</taxon>
        <taxon>Eupercaria</taxon>
        <taxon>Perciformes</taxon>
        <taxon>Cottioidei</taxon>
        <taxon>Cottales</taxon>
        <taxon>Liparidae</taxon>
        <taxon>Liparis</taxon>
    </lineage>
</organism>
<sequence length="138" mass="14936">MKLQCLLLSIALSCCSAEGDLPDPPPAALVMGVAQSPIQWDDVPKRELVQDQQPDQLWRKEVLDLLTQLVLVQKEVASGQVQVVQLLGMLGTQGSQQIQDLQTVALHQGLLVESHQALLLQASRIATSLVSKDPAPSQ</sequence>
<dbReference type="OrthoDB" id="8960053at2759"/>
<feature type="signal peptide" evidence="1">
    <location>
        <begin position="1"/>
        <end position="17"/>
    </location>
</feature>
<gene>
    <name evidence="2" type="ORF">EYF80_032929</name>
</gene>
<evidence type="ECO:0000256" key="1">
    <source>
        <dbReference type="SAM" id="SignalP"/>
    </source>
</evidence>
<evidence type="ECO:0000313" key="2">
    <source>
        <dbReference type="EMBL" id="TNN56833.1"/>
    </source>
</evidence>
<comment type="caution">
    <text evidence="2">The sequence shown here is derived from an EMBL/GenBank/DDBJ whole genome shotgun (WGS) entry which is preliminary data.</text>
</comment>
<name>A0A4Z2GVQ2_9TELE</name>
<protein>
    <submittedName>
        <fullName evidence="2">Uncharacterized protein</fullName>
    </submittedName>
</protein>
<feature type="chain" id="PRO_5021383977" evidence="1">
    <location>
        <begin position="18"/>
        <end position="138"/>
    </location>
</feature>
<dbReference type="AlphaFoldDB" id="A0A4Z2GVQ2"/>
<accession>A0A4Z2GVQ2</accession>